<dbReference type="AlphaFoldDB" id="A0A6C0D9E2"/>
<evidence type="ECO:0000313" key="1">
    <source>
        <dbReference type="EMBL" id="QHT12569.1"/>
    </source>
</evidence>
<proteinExistence type="predicted"/>
<reference evidence="1" key="1">
    <citation type="journal article" date="2020" name="Nature">
        <title>Giant virus diversity and host interactions through global metagenomics.</title>
        <authorList>
            <person name="Schulz F."/>
            <person name="Roux S."/>
            <person name="Paez-Espino D."/>
            <person name="Jungbluth S."/>
            <person name="Walsh D.A."/>
            <person name="Denef V.J."/>
            <person name="McMahon K.D."/>
            <person name="Konstantinidis K.T."/>
            <person name="Eloe-Fadrosh E.A."/>
            <person name="Kyrpides N.C."/>
            <person name="Woyke T."/>
        </authorList>
    </citation>
    <scope>NUCLEOTIDE SEQUENCE</scope>
    <source>
        <strain evidence="1">GVMAG-M-3300023174-130</strain>
    </source>
</reference>
<accession>A0A6C0D9E2</accession>
<organism evidence="1">
    <name type="scientific">viral metagenome</name>
    <dbReference type="NCBI Taxonomy" id="1070528"/>
    <lineage>
        <taxon>unclassified sequences</taxon>
        <taxon>metagenomes</taxon>
        <taxon>organismal metagenomes</taxon>
    </lineage>
</organism>
<dbReference type="EMBL" id="MN739548">
    <property type="protein sequence ID" value="QHT12569.1"/>
    <property type="molecule type" value="Genomic_DNA"/>
</dbReference>
<protein>
    <submittedName>
        <fullName evidence="1">Uncharacterized protein</fullName>
    </submittedName>
</protein>
<name>A0A6C0D9E2_9ZZZZ</name>
<sequence>MSTNNTESSFVELDDEQQNSEFINEFELSGPEQPIIFENPIYEFLQIIIEESKIETIKKFEESEPIQPDELQKYFLIHENKCKQNIKPRTNINIYKNLILNKITETRKSKNGHLKKFTFH</sequence>